<keyword evidence="2" id="KW-1185">Reference proteome</keyword>
<dbReference type="AlphaFoldDB" id="A0A0B2BRX0"/>
<comment type="caution">
    <text evidence="1">The sequence shown here is derived from an EMBL/GenBank/DDBJ whole genome shotgun (WGS) entry which is preliminary data.</text>
</comment>
<reference evidence="1 2" key="1">
    <citation type="submission" date="2014-11" db="EMBL/GenBank/DDBJ databases">
        <title>Draft genome sequence of Kirrobacter mercurialis.</title>
        <authorList>
            <person name="Coil D.A."/>
            <person name="Eisen J.A."/>
        </authorList>
    </citation>
    <scope>NUCLEOTIDE SEQUENCE [LARGE SCALE GENOMIC DNA]</scope>
    <source>
        <strain evidence="1 2">Coronado</strain>
    </source>
</reference>
<dbReference type="Proteomes" id="UP000030988">
    <property type="component" value="Unassembled WGS sequence"/>
</dbReference>
<accession>A0A0B2BRX0</accession>
<organism evidence="1 2">
    <name type="scientific">Croceibacterium mercuriale</name>
    <dbReference type="NCBI Taxonomy" id="1572751"/>
    <lineage>
        <taxon>Bacteria</taxon>
        <taxon>Pseudomonadati</taxon>
        <taxon>Pseudomonadota</taxon>
        <taxon>Alphaproteobacteria</taxon>
        <taxon>Sphingomonadales</taxon>
        <taxon>Erythrobacteraceae</taxon>
        <taxon>Croceibacterium</taxon>
    </lineage>
</organism>
<proteinExistence type="predicted"/>
<sequence length="66" mass="7455">MSFWQSCRGEAWWPLQAHSRTLSSFPIAAAERRRSCAARQGRQMGQMAAGDLRQMQETAATLREEG</sequence>
<protein>
    <submittedName>
        <fullName evidence="1">Uncharacterized protein</fullName>
    </submittedName>
</protein>
<evidence type="ECO:0000313" key="1">
    <source>
        <dbReference type="EMBL" id="KHL24126.1"/>
    </source>
</evidence>
<evidence type="ECO:0000313" key="2">
    <source>
        <dbReference type="Proteomes" id="UP000030988"/>
    </source>
</evidence>
<name>A0A0B2BRX0_9SPHN</name>
<dbReference type="EMBL" id="JTDN01000005">
    <property type="protein sequence ID" value="KHL24126.1"/>
    <property type="molecule type" value="Genomic_DNA"/>
</dbReference>
<gene>
    <name evidence="1" type="ORF">PK98_15700</name>
</gene>